<sequence>ATEKPQLGCQVADSTRRFSKRCQIFARRQLVSDASKATTETKEQQAAAKPWQLTASTCTHMFKFDTYQYRHSFSDLRSREVDRSLQDGGAAQPVFLLCGLAGQRAKSFLSMSVLSRWPESYSQSAWLRVRQEPA</sequence>
<dbReference type="Proteomes" id="UP000095280">
    <property type="component" value="Unplaced"/>
</dbReference>
<proteinExistence type="predicted"/>
<keyword evidence="1" id="KW-1185">Reference proteome</keyword>
<name>A0A1I8F7A8_9PLAT</name>
<accession>A0A1I8F7A8</accession>
<protein>
    <submittedName>
        <fullName evidence="2">Kinesin motor domain-containing protein</fullName>
    </submittedName>
</protein>
<organism evidence="1 2">
    <name type="scientific">Macrostomum lignano</name>
    <dbReference type="NCBI Taxonomy" id="282301"/>
    <lineage>
        <taxon>Eukaryota</taxon>
        <taxon>Metazoa</taxon>
        <taxon>Spiralia</taxon>
        <taxon>Lophotrochozoa</taxon>
        <taxon>Platyhelminthes</taxon>
        <taxon>Rhabditophora</taxon>
        <taxon>Macrostomorpha</taxon>
        <taxon>Macrostomida</taxon>
        <taxon>Macrostomidae</taxon>
        <taxon>Macrostomum</taxon>
    </lineage>
</organism>
<reference evidence="2" key="1">
    <citation type="submission" date="2016-11" db="UniProtKB">
        <authorList>
            <consortium name="WormBaseParasite"/>
        </authorList>
    </citation>
    <scope>IDENTIFICATION</scope>
</reference>
<evidence type="ECO:0000313" key="1">
    <source>
        <dbReference type="Proteomes" id="UP000095280"/>
    </source>
</evidence>
<evidence type="ECO:0000313" key="2">
    <source>
        <dbReference type="WBParaSite" id="maker-unitig_23258-snap-gene-0.2-mRNA-1"/>
    </source>
</evidence>
<dbReference type="WBParaSite" id="maker-unitig_23258-snap-gene-0.2-mRNA-1">
    <property type="protein sequence ID" value="maker-unitig_23258-snap-gene-0.2-mRNA-1"/>
    <property type="gene ID" value="maker-unitig_23258-snap-gene-0.2"/>
</dbReference>
<dbReference type="AlphaFoldDB" id="A0A1I8F7A8"/>